<dbReference type="NCBIfam" id="TIGR01421">
    <property type="entry name" value="gluta_reduc_1"/>
    <property type="match status" value="1"/>
</dbReference>
<feature type="domain" description="Pyridine nucleotide-disulphide oxidoreductase dimerisation" evidence="12">
    <location>
        <begin position="338"/>
        <end position="447"/>
    </location>
</feature>
<dbReference type="PROSITE" id="PS00076">
    <property type="entry name" value="PYRIDINE_REDOX_1"/>
    <property type="match status" value="1"/>
</dbReference>
<evidence type="ECO:0000256" key="6">
    <source>
        <dbReference type="ARBA" id="ARBA00023157"/>
    </source>
</evidence>
<proteinExistence type="inferred from homology"/>
<keyword evidence="4 9" id="KW-0274">FAD</keyword>
<evidence type="ECO:0000256" key="10">
    <source>
        <dbReference type="PIRSR" id="PIRSR000350-4"/>
    </source>
</evidence>
<dbReference type="GO" id="GO:0004362">
    <property type="term" value="F:glutathione-disulfide reductase (NADPH) activity"/>
    <property type="evidence" value="ECO:0007669"/>
    <property type="project" value="InterPro"/>
</dbReference>
<dbReference type="InterPro" id="IPR012999">
    <property type="entry name" value="Pyr_OxRdtase_I_AS"/>
</dbReference>
<evidence type="ECO:0000313" key="14">
    <source>
        <dbReference type="EMBL" id="ANO49878.1"/>
    </source>
</evidence>
<dbReference type="Proteomes" id="UP000092695">
    <property type="component" value="Chromosome"/>
</dbReference>
<feature type="binding site" evidence="9">
    <location>
        <position position="51"/>
    </location>
    <ligand>
        <name>FAD</name>
        <dbReference type="ChEBI" id="CHEBI:57692"/>
    </ligand>
</feature>
<dbReference type="GO" id="GO:0034599">
    <property type="term" value="P:cellular response to oxidative stress"/>
    <property type="evidence" value="ECO:0007669"/>
    <property type="project" value="TreeGrafter"/>
</dbReference>
<dbReference type="STRING" id="1548547.BA177_00405"/>
<dbReference type="InterPro" id="IPR036188">
    <property type="entry name" value="FAD/NAD-bd_sf"/>
</dbReference>
<comment type="similarity">
    <text evidence="1 11">Belongs to the class-I pyridine nucleotide-disulfide oxidoreductase family.</text>
</comment>
<dbReference type="GO" id="GO:0005829">
    <property type="term" value="C:cytosol"/>
    <property type="evidence" value="ECO:0007669"/>
    <property type="project" value="TreeGrafter"/>
</dbReference>
<evidence type="ECO:0000259" key="12">
    <source>
        <dbReference type="Pfam" id="PF02852"/>
    </source>
</evidence>
<dbReference type="AlphaFoldDB" id="A0A193LBN3"/>
<dbReference type="EMBL" id="CP016268">
    <property type="protein sequence ID" value="ANO49878.1"/>
    <property type="molecule type" value="Genomic_DNA"/>
</dbReference>
<keyword evidence="7 11" id="KW-0676">Redox-active center</keyword>
<dbReference type="SUPFAM" id="SSF51905">
    <property type="entry name" value="FAD/NAD(P)-binding domain"/>
    <property type="match status" value="1"/>
</dbReference>
<feature type="active site" description="Proton acceptor" evidence="8">
    <location>
        <position position="437"/>
    </location>
</feature>
<evidence type="ECO:0000313" key="15">
    <source>
        <dbReference type="Proteomes" id="UP000092695"/>
    </source>
</evidence>
<keyword evidence="9" id="KW-0520">NAD</keyword>
<feature type="domain" description="FAD/NAD(P)-binding" evidence="13">
    <location>
        <begin position="5"/>
        <end position="317"/>
    </location>
</feature>
<feature type="binding site" evidence="9">
    <location>
        <position position="302"/>
    </location>
    <ligand>
        <name>FAD</name>
        <dbReference type="ChEBI" id="CHEBI:57692"/>
    </ligand>
</feature>
<dbReference type="Pfam" id="PF02852">
    <property type="entry name" value="Pyr_redox_dim"/>
    <property type="match status" value="1"/>
</dbReference>
<evidence type="ECO:0000256" key="8">
    <source>
        <dbReference type="PIRSR" id="PIRSR000350-2"/>
    </source>
</evidence>
<dbReference type="OrthoDB" id="9800167at2"/>
<evidence type="ECO:0000256" key="5">
    <source>
        <dbReference type="ARBA" id="ARBA00023002"/>
    </source>
</evidence>
<feature type="binding site" evidence="9">
    <location>
        <begin position="173"/>
        <end position="180"/>
    </location>
    <ligand>
        <name>NAD(+)</name>
        <dbReference type="ChEBI" id="CHEBI:57540"/>
    </ligand>
</feature>
<keyword evidence="15" id="KW-1185">Reference proteome</keyword>
<dbReference type="InterPro" id="IPR004099">
    <property type="entry name" value="Pyr_nucl-diS_OxRdtase_dimer"/>
</dbReference>
<dbReference type="SUPFAM" id="SSF55424">
    <property type="entry name" value="FAD/NAD-linked reductases, dimerisation (C-terminal) domain"/>
    <property type="match status" value="1"/>
</dbReference>
<dbReference type="GO" id="GO:0045454">
    <property type="term" value="P:cell redox homeostasis"/>
    <property type="evidence" value="ECO:0007669"/>
    <property type="project" value="InterPro"/>
</dbReference>
<dbReference type="GO" id="GO:0050660">
    <property type="term" value="F:flavin adenine dinucleotide binding"/>
    <property type="evidence" value="ECO:0007669"/>
    <property type="project" value="InterPro"/>
</dbReference>
<accession>A0A193LBN3</accession>
<keyword evidence="9" id="KW-0547">Nucleotide-binding</keyword>
<evidence type="ECO:0000256" key="4">
    <source>
        <dbReference type="ARBA" id="ARBA00022827"/>
    </source>
</evidence>
<dbReference type="GO" id="GO:0050661">
    <property type="term" value="F:NADP binding"/>
    <property type="evidence" value="ECO:0007669"/>
    <property type="project" value="InterPro"/>
</dbReference>
<dbReference type="NCBIfam" id="NF004776">
    <property type="entry name" value="PRK06116.1"/>
    <property type="match status" value="1"/>
</dbReference>
<evidence type="ECO:0000256" key="2">
    <source>
        <dbReference type="ARBA" id="ARBA00011738"/>
    </source>
</evidence>
<dbReference type="PANTHER" id="PTHR42737:SF2">
    <property type="entry name" value="GLUTATHIONE REDUCTASE"/>
    <property type="match status" value="1"/>
</dbReference>
<dbReference type="PANTHER" id="PTHR42737">
    <property type="entry name" value="GLUTATHIONE REDUCTASE"/>
    <property type="match status" value="1"/>
</dbReference>
<reference evidence="14 15" key="1">
    <citation type="submission" date="2016-06" db="EMBL/GenBank/DDBJ databases">
        <title>Complete genome sequence of a deep-branching marine Gamma Proteobacterium Woeseia oceani type strain XK5.</title>
        <authorList>
            <person name="Mu D."/>
            <person name="Du Z."/>
        </authorList>
    </citation>
    <scope>NUCLEOTIDE SEQUENCE [LARGE SCALE GENOMIC DNA]</scope>
    <source>
        <strain evidence="14 15">XK5</strain>
    </source>
</reference>
<evidence type="ECO:0000256" key="3">
    <source>
        <dbReference type="ARBA" id="ARBA00022630"/>
    </source>
</evidence>
<dbReference type="PRINTS" id="PR00411">
    <property type="entry name" value="PNDRDTASEI"/>
</dbReference>
<evidence type="ECO:0000259" key="13">
    <source>
        <dbReference type="Pfam" id="PF07992"/>
    </source>
</evidence>
<dbReference type="InterPro" id="IPR001100">
    <property type="entry name" value="Pyr_nuc-diS_OxRdtase"/>
</dbReference>
<dbReference type="InterPro" id="IPR023753">
    <property type="entry name" value="FAD/NAD-binding_dom"/>
</dbReference>
<dbReference type="RefSeq" id="WP_068611723.1">
    <property type="nucleotide sequence ID" value="NZ_CP016268.1"/>
</dbReference>
<dbReference type="FunFam" id="3.50.50.60:FF:000235">
    <property type="entry name" value="Glutathione reductase"/>
    <property type="match status" value="1"/>
</dbReference>
<evidence type="ECO:0000256" key="1">
    <source>
        <dbReference type="ARBA" id="ARBA00007532"/>
    </source>
</evidence>
<dbReference type="InterPro" id="IPR046952">
    <property type="entry name" value="GSHR/TRXR-like"/>
</dbReference>
<comment type="cofactor">
    <cofactor evidence="9">
        <name>FAD</name>
        <dbReference type="ChEBI" id="CHEBI:57692"/>
    </cofactor>
    <text evidence="9">Binds 1 FAD per subunit.</text>
</comment>
<dbReference type="Pfam" id="PF07992">
    <property type="entry name" value="Pyr_redox_2"/>
    <property type="match status" value="1"/>
</dbReference>
<evidence type="ECO:0000256" key="11">
    <source>
        <dbReference type="RuleBase" id="RU003691"/>
    </source>
</evidence>
<keyword evidence="5 11" id="KW-0560">Oxidoreductase</keyword>
<protein>
    <submittedName>
        <fullName evidence="14">Glutathione-disulfide reductase</fullName>
    </submittedName>
</protein>
<dbReference type="FunFam" id="3.30.390.30:FF:000003">
    <property type="entry name" value="Glutathione reductase"/>
    <property type="match status" value="1"/>
</dbReference>
<feature type="binding site" evidence="9">
    <location>
        <position position="261"/>
    </location>
    <ligand>
        <name>NAD(+)</name>
        <dbReference type="ChEBI" id="CHEBI:57540"/>
    </ligand>
</feature>
<dbReference type="Gene3D" id="3.50.50.60">
    <property type="entry name" value="FAD/NAD(P)-binding domain"/>
    <property type="match status" value="2"/>
</dbReference>
<comment type="subunit">
    <text evidence="2">Homodimer.</text>
</comment>
<dbReference type="GO" id="GO:0006749">
    <property type="term" value="P:glutathione metabolic process"/>
    <property type="evidence" value="ECO:0007669"/>
    <property type="project" value="InterPro"/>
</dbReference>
<dbReference type="PIRSF" id="PIRSF000350">
    <property type="entry name" value="Mercury_reductase_MerA"/>
    <property type="match status" value="1"/>
</dbReference>
<evidence type="ECO:0000256" key="7">
    <source>
        <dbReference type="ARBA" id="ARBA00023284"/>
    </source>
</evidence>
<organism evidence="14 15">
    <name type="scientific">Woeseia oceani</name>
    <dbReference type="NCBI Taxonomy" id="1548547"/>
    <lineage>
        <taxon>Bacteria</taxon>
        <taxon>Pseudomonadati</taxon>
        <taxon>Pseudomonadota</taxon>
        <taxon>Gammaproteobacteria</taxon>
        <taxon>Woeseiales</taxon>
        <taxon>Woeseiaceae</taxon>
        <taxon>Woeseia</taxon>
    </lineage>
</organism>
<dbReference type="InterPro" id="IPR016156">
    <property type="entry name" value="FAD/NAD-linked_Rdtase_dimer_sf"/>
</dbReference>
<keyword evidence="6" id="KW-1015">Disulfide bond</keyword>
<gene>
    <name evidence="14" type="ORF">BA177_00405</name>
</gene>
<name>A0A193LBN3_9GAMM</name>
<sequence length="448" mass="47320">MTRHFDLLVIGGGSGGLAHAQRAAEYGARAAVIENGPLGGTCVNVGCVPKKVMWYAAHHHHQVEQAADFGFAVELQGHDWSALKTRRDAYIERLNGIYESNLGRRDVALLRGTASFVDDRTIAIDGETYTAERIVIATGGYPSVPSIPGAELGITSDGFFELAERPDRVAVVGSGYISVELAGVLNGLGAETQVLLRKDAILRDFDPMLGSEARAAMEAAGVVFATGFVPVSVTKSAAGLVVTAADGRTAGPVDTVLWAIGRSPNVDALNLAAAGVATDDNGFVPVDDFQATNVSHIFALGDVTGRAALTPVAIAAGRRLADRLYGGMAGRHLEYRCIPTVVFTHPPIGTVGLSEEEARAEYGEDVKVYQSRFNPMQYALSETKVPTTMKLVTAGDDARVVGCHIIGDGADEILQGFAVAIRMGATKKQFDDTVAIHPTSAEELVTMR</sequence>
<keyword evidence="3 11" id="KW-0285">Flavoprotein</keyword>
<dbReference type="InterPro" id="IPR006322">
    <property type="entry name" value="Glutathione_Rdtase_euk/bac"/>
</dbReference>
<dbReference type="Gene3D" id="3.30.390.30">
    <property type="match status" value="1"/>
</dbReference>
<dbReference type="KEGG" id="woc:BA177_00405"/>
<feature type="disulfide bond" description="Redox-active" evidence="10">
    <location>
        <begin position="42"/>
        <end position="47"/>
    </location>
</feature>
<dbReference type="PRINTS" id="PR00368">
    <property type="entry name" value="FADPNR"/>
</dbReference>
<evidence type="ECO:0000256" key="9">
    <source>
        <dbReference type="PIRSR" id="PIRSR000350-3"/>
    </source>
</evidence>